<dbReference type="GO" id="GO:0006434">
    <property type="term" value="P:seryl-tRNA aminoacylation"/>
    <property type="evidence" value="ECO:0007669"/>
    <property type="project" value="InterPro"/>
</dbReference>
<dbReference type="OMA" id="PLNACGE"/>
<evidence type="ECO:0000256" key="7">
    <source>
        <dbReference type="ARBA" id="ARBA00031113"/>
    </source>
</evidence>
<sequence>MVCMNVIGIFVSSVNDLMRRIFTAAKLSRNLLGVIKDTAKCAGVRCLSSSHRPELDFDYLLNDVNLEEIRKNIAERKGVGDIDAVRRRWSELEVLMSTPKKPQITESQLKKMWDELYFEASRIPNMCHPAVPRGSMENAKVMATWGEKREGPFVTAEKLIQSWRTLYFPSDASGERSYAFVGAIANLERALLEYVFDRVSALDFKPVSVPDILSKEITEACGVIQREEKDIQYSLRDDEDVALSGTAEMGISALLKNRTFQEEQLPFRLVAMSRCYRPEVSNSASEAKLYRVHEFTKVEMYVVCAPEQSEQELDYLVDVQKGTFESLGLHCRQMDMPSEELGAPAARKVDIEAWMPGRQLFGEISSASNCTDYQARRLGIRYINKAGEKKFVHTCNGTAVASTRTLIAILETFQTERKSLEMLPEVLRNRLKTVRPPPLKFQTAKPLA</sequence>
<dbReference type="InterPro" id="IPR002317">
    <property type="entry name" value="Ser-tRNA-ligase_type_1"/>
</dbReference>
<dbReference type="PRINTS" id="PR00981">
    <property type="entry name" value="TRNASYNTHSER"/>
</dbReference>
<comment type="similarity">
    <text evidence="1">Belongs to the class-II aminoacyl-tRNA synthetase family. Type-1 seryl-tRNA synthetase subfamily.</text>
</comment>
<dbReference type="OrthoDB" id="10264585at2759"/>
<evidence type="ECO:0000313" key="9">
    <source>
        <dbReference type="Proteomes" id="UP000025227"/>
    </source>
</evidence>
<dbReference type="FunFam" id="3.30.930.10:FF:000078">
    <property type="entry name" value="Seryl-tRNA synthetase"/>
    <property type="match status" value="1"/>
</dbReference>
<dbReference type="PROSITE" id="PS50862">
    <property type="entry name" value="AA_TRNA_LIGASE_II"/>
    <property type="match status" value="1"/>
</dbReference>
<proteinExistence type="inferred from homology"/>
<dbReference type="AlphaFoldDB" id="A0A7I5EAV0"/>
<evidence type="ECO:0000256" key="4">
    <source>
        <dbReference type="ARBA" id="ARBA00022741"/>
    </source>
</evidence>
<dbReference type="InterPro" id="IPR045864">
    <property type="entry name" value="aa-tRNA-synth_II/BPL/LPL"/>
</dbReference>
<dbReference type="GO" id="GO:0004828">
    <property type="term" value="F:serine-tRNA ligase activity"/>
    <property type="evidence" value="ECO:0007669"/>
    <property type="project" value="UniProtKB-EC"/>
</dbReference>
<feature type="domain" description="Aminoacyl-transfer RNA synthetases class-II family profile" evidence="8">
    <location>
        <begin position="186"/>
        <end position="424"/>
    </location>
</feature>
<protein>
    <recommendedName>
        <fullName evidence="2">serine--tRNA ligase</fullName>
        <ecNumber evidence="2">6.1.1.11</ecNumber>
    </recommendedName>
    <alternativeName>
        <fullName evidence="7">Seryl-tRNA synthetase</fullName>
    </alternativeName>
</protein>
<evidence type="ECO:0000256" key="5">
    <source>
        <dbReference type="ARBA" id="ARBA00022840"/>
    </source>
</evidence>
<evidence type="ECO:0000259" key="8">
    <source>
        <dbReference type="PROSITE" id="PS50862"/>
    </source>
</evidence>
<keyword evidence="4" id="KW-0547">Nucleotide-binding</keyword>
<organism evidence="9 10">
    <name type="scientific">Haemonchus contortus</name>
    <name type="common">Barber pole worm</name>
    <dbReference type="NCBI Taxonomy" id="6289"/>
    <lineage>
        <taxon>Eukaryota</taxon>
        <taxon>Metazoa</taxon>
        <taxon>Ecdysozoa</taxon>
        <taxon>Nematoda</taxon>
        <taxon>Chromadorea</taxon>
        <taxon>Rhabditida</taxon>
        <taxon>Rhabditina</taxon>
        <taxon>Rhabditomorpha</taxon>
        <taxon>Strongyloidea</taxon>
        <taxon>Trichostrongylidae</taxon>
        <taxon>Haemonchus</taxon>
    </lineage>
</organism>
<accession>A0A7I5EAV0</accession>
<dbReference type="Gene3D" id="3.30.930.10">
    <property type="entry name" value="Bira Bifunctional Protein, Domain 2"/>
    <property type="match status" value="1"/>
</dbReference>
<evidence type="ECO:0000256" key="2">
    <source>
        <dbReference type="ARBA" id="ARBA00012840"/>
    </source>
</evidence>
<dbReference type="EC" id="6.1.1.11" evidence="2"/>
<evidence type="ECO:0000256" key="6">
    <source>
        <dbReference type="ARBA" id="ARBA00023146"/>
    </source>
</evidence>
<dbReference type="InterPro" id="IPR006195">
    <property type="entry name" value="aa-tRNA-synth_II"/>
</dbReference>
<name>A0A7I5EAV0_HAECO</name>
<dbReference type="Pfam" id="PF00587">
    <property type="entry name" value="tRNA-synt_2b"/>
    <property type="match status" value="1"/>
</dbReference>
<dbReference type="GO" id="GO:0005524">
    <property type="term" value="F:ATP binding"/>
    <property type="evidence" value="ECO:0007669"/>
    <property type="project" value="UniProtKB-KW"/>
</dbReference>
<keyword evidence="3" id="KW-0436">Ligase</keyword>
<keyword evidence="6" id="KW-0030">Aminoacyl-tRNA synthetase</keyword>
<reference evidence="10" key="1">
    <citation type="submission" date="2020-12" db="UniProtKB">
        <authorList>
            <consortium name="WormBaseParasite"/>
        </authorList>
    </citation>
    <scope>IDENTIFICATION</scope>
    <source>
        <strain evidence="10">MHco3</strain>
    </source>
</reference>
<dbReference type="SUPFAM" id="SSF55681">
    <property type="entry name" value="Class II aaRS and biotin synthetases"/>
    <property type="match status" value="1"/>
</dbReference>
<evidence type="ECO:0000256" key="3">
    <source>
        <dbReference type="ARBA" id="ARBA00022598"/>
    </source>
</evidence>
<dbReference type="WBParaSite" id="HCON_00110700-00001">
    <property type="protein sequence ID" value="HCON_00110700-00001"/>
    <property type="gene ID" value="HCON_00110700"/>
</dbReference>
<evidence type="ECO:0000256" key="1">
    <source>
        <dbReference type="ARBA" id="ARBA00010728"/>
    </source>
</evidence>
<keyword evidence="9" id="KW-1185">Reference proteome</keyword>
<dbReference type="InterPro" id="IPR002314">
    <property type="entry name" value="aa-tRNA-synt_IIb"/>
</dbReference>
<dbReference type="Proteomes" id="UP000025227">
    <property type="component" value="Unplaced"/>
</dbReference>
<keyword evidence="5" id="KW-0067">ATP-binding</keyword>
<dbReference type="PANTHER" id="PTHR11778">
    <property type="entry name" value="SERYL-TRNA SYNTHETASE"/>
    <property type="match status" value="1"/>
</dbReference>
<evidence type="ECO:0000313" key="10">
    <source>
        <dbReference type="WBParaSite" id="HCON_00110700-00001"/>
    </source>
</evidence>